<evidence type="ECO:0000313" key="2">
    <source>
        <dbReference type="Proteomes" id="UP000735302"/>
    </source>
</evidence>
<keyword evidence="2" id="KW-1185">Reference proteome</keyword>
<dbReference type="Proteomes" id="UP000735302">
    <property type="component" value="Unassembled WGS sequence"/>
</dbReference>
<protein>
    <submittedName>
        <fullName evidence="1">Uncharacterized protein</fullName>
    </submittedName>
</protein>
<dbReference type="AlphaFoldDB" id="A0AAV3Z6W0"/>
<organism evidence="1 2">
    <name type="scientific">Plakobranchus ocellatus</name>
    <dbReference type="NCBI Taxonomy" id="259542"/>
    <lineage>
        <taxon>Eukaryota</taxon>
        <taxon>Metazoa</taxon>
        <taxon>Spiralia</taxon>
        <taxon>Lophotrochozoa</taxon>
        <taxon>Mollusca</taxon>
        <taxon>Gastropoda</taxon>
        <taxon>Heterobranchia</taxon>
        <taxon>Euthyneura</taxon>
        <taxon>Panpulmonata</taxon>
        <taxon>Sacoglossa</taxon>
        <taxon>Placobranchoidea</taxon>
        <taxon>Plakobranchidae</taxon>
        <taxon>Plakobranchus</taxon>
    </lineage>
</organism>
<dbReference type="EMBL" id="BLXT01001985">
    <property type="protein sequence ID" value="GFN90123.1"/>
    <property type="molecule type" value="Genomic_DNA"/>
</dbReference>
<proteinExistence type="predicted"/>
<accession>A0AAV3Z6W0</accession>
<sequence length="98" mass="10625">MGYNYGQNSHSLYRFFALSPTQRGVGSTVACESPLRSAGIFLLLGRTPPPTPWPGGGPASLRSPSCGLAIHKNQLQPALFQPRFEHQSSIVAKPTFDR</sequence>
<reference evidence="1 2" key="1">
    <citation type="journal article" date="2021" name="Elife">
        <title>Chloroplast acquisition without the gene transfer in kleptoplastic sea slugs, Plakobranchus ocellatus.</title>
        <authorList>
            <person name="Maeda T."/>
            <person name="Takahashi S."/>
            <person name="Yoshida T."/>
            <person name="Shimamura S."/>
            <person name="Takaki Y."/>
            <person name="Nagai Y."/>
            <person name="Toyoda A."/>
            <person name="Suzuki Y."/>
            <person name="Arimoto A."/>
            <person name="Ishii H."/>
            <person name="Satoh N."/>
            <person name="Nishiyama T."/>
            <person name="Hasebe M."/>
            <person name="Maruyama T."/>
            <person name="Minagawa J."/>
            <person name="Obokata J."/>
            <person name="Shigenobu S."/>
        </authorList>
    </citation>
    <scope>NUCLEOTIDE SEQUENCE [LARGE SCALE GENOMIC DNA]</scope>
</reference>
<gene>
    <name evidence="1" type="ORF">PoB_001662900</name>
</gene>
<evidence type="ECO:0000313" key="1">
    <source>
        <dbReference type="EMBL" id="GFN90123.1"/>
    </source>
</evidence>
<name>A0AAV3Z6W0_9GAST</name>
<comment type="caution">
    <text evidence="1">The sequence shown here is derived from an EMBL/GenBank/DDBJ whole genome shotgun (WGS) entry which is preliminary data.</text>
</comment>